<feature type="transmembrane region" description="Helical" evidence="5">
    <location>
        <begin position="164"/>
        <end position="189"/>
    </location>
</feature>
<evidence type="ECO:0000256" key="1">
    <source>
        <dbReference type="ARBA" id="ARBA00004141"/>
    </source>
</evidence>
<evidence type="ECO:0000313" key="8">
    <source>
        <dbReference type="Proteomes" id="UP000198706"/>
    </source>
</evidence>
<sequence length="215" mass="24721">MIPHFLELMTHPEHAWEEIRQGEDRNSFHYLPHLLLLALIPAISLFIGTTRVGWSLVEDERVMLTTVSAFQLSALLYLTIMLGTLLMGWFIRWMSRTFDSRPTFNQCVGFMAYIATPYFIAGLAALYPSRWLALAVLLLASGYATFLLYVGLPRFMRISNEQAFPYASSIWGVGLLVLVTILVSMILHWQYVLLPDYERPTIQDQAYPTQDERPQ</sequence>
<dbReference type="EMBL" id="FNFD01000007">
    <property type="protein sequence ID" value="SDK46794.1"/>
    <property type="molecule type" value="Genomic_DNA"/>
</dbReference>
<reference evidence="7 8" key="1">
    <citation type="submission" date="2016-10" db="EMBL/GenBank/DDBJ databases">
        <authorList>
            <person name="de Groot N.N."/>
        </authorList>
    </citation>
    <scope>NUCLEOTIDE SEQUENCE [LARGE SCALE GENOMIC DNA]</scope>
    <source>
        <strain evidence="7 8">JCM 21544</strain>
    </source>
</reference>
<keyword evidence="2 5" id="KW-0812">Transmembrane</keyword>
<accession>A0A1G9C5W6</accession>
<feature type="transmembrane region" description="Helical" evidence="5">
    <location>
        <begin position="103"/>
        <end position="125"/>
    </location>
</feature>
<keyword evidence="8" id="KW-1185">Reference proteome</keyword>
<feature type="transmembrane region" description="Helical" evidence="5">
    <location>
        <begin position="131"/>
        <end position="152"/>
    </location>
</feature>
<evidence type="ECO:0000256" key="4">
    <source>
        <dbReference type="ARBA" id="ARBA00023136"/>
    </source>
</evidence>
<organism evidence="7 8">
    <name type="scientific">Pseudomonas indica</name>
    <dbReference type="NCBI Taxonomy" id="137658"/>
    <lineage>
        <taxon>Bacteria</taxon>
        <taxon>Pseudomonadati</taxon>
        <taxon>Pseudomonadota</taxon>
        <taxon>Gammaproteobacteria</taxon>
        <taxon>Pseudomonadales</taxon>
        <taxon>Pseudomonadaceae</taxon>
        <taxon>Pseudomonas</taxon>
    </lineage>
</organism>
<evidence type="ECO:0000256" key="3">
    <source>
        <dbReference type="ARBA" id="ARBA00022989"/>
    </source>
</evidence>
<keyword evidence="3 5" id="KW-1133">Transmembrane helix</keyword>
<feature type="transmembrane region" description="Helical" evidence="5">
    <location>
        <begin position="69"/>
        <end position="91"/>
    </location>
</feature>
<dbReference type="AlphaFoldDB" id="A0A1G9C5W6"/>
<proteinExistence type="predicted"/>
<dbReference type="Pfam" id="PF04893">
    <property type="entry name" value="Yip1"/>
    <property type="match status" value="1"/>
</dbReference>
<feature type="domain" description="Yip1" evidence="6">
    <location>
        <begin position="7"/>
        <end position="180"/>
    </location>
</feature>
<gene>
    <name evidence="7" type="ORF">SAMN05216186_107123</name>
</gene>
<dbReference type="GO" id="GO:0016020">
    <property type="term" value="C:membrane"/>
    <property type="evidence" value="ECO:0007669"/>
    <property type="project" value="UniProtKB-SubCell"/>
</dbReference>
<feature type="transmembrane region" description="Helical" evidence="5">
    <location>
        <begin position="30"/>
        <end position="49"/>
    </location>
</feature>
<dbReference type="STRING" id="137658.SAMN05216186_107123"/>
<evidence type="ECO:0000256" key="5">
    <source>
        <dbReference type="SAM" id="Phobius"/>
    </source>
</evidence>
<dbReference type="OrthoDB" id="9808452at2"/>
<evidence type="ECO:0000259" key="6">
    <source>
        <dbReference type="Pfam" id="PF04893"/>
    </source>
</evidence>
<dbReference type="InterPro" id="IPR006977">
    <property type="entry name" value="Yip1_dom"/>
</dbReference>
<dbReference type="RefSeq" id="WP_084337407.1">
    <property type="nucleotide sequence ID" value="NZ_CBKZNZ010000017.1"/>
</dbReference>
<evidence type="ECO:0000256" key="2">
    <source>
        <dbReference type="ARBA" id="ARBA00022692"/>
    </source>
</evidence>
<evidence type="ECO:0000313" key="7">
    <source>
        <dbReference type="EMBL" id="SDK46794.1"/>
    </source>
</evidence>
<dbReference type="Proteomes" id="UP000198706">
    <property type="component" value="Unassembled WGS sequence"/>
</dbReference>
<protein>
    <recommendedName>
        <fullName evidence="6">Yip1 domain-containing protein</fullName>
    </recommendedName>
</protein>
<keyword evidence="4 5" id="KW-0472">Membrane</keyword>
<name>A0A1G9C5W6_9PSED</name>
<comment type="subcellular location">
    <subcellularLocation>
        <location evidence="1">Membrane</location>
        <topology evidence="1">Multi-pass membrane protein</topology>
    </subcellularLocation>
</comment>